<feature type="compositionally biased region" description="Polar residues" evidence="1">
    <location>
        <begin position="448"/>
        <end position="459"/>
    </location>
</feature>
<dbReference type="EMBL" id="JABWSX010000001">
    <property type="protein sequence ID" value="NVL07634.1"/>
    <property type="molecule type" value="Genomic_DNA"/>
</dbReference>
<evidence type="ECO:0000313" key="3">
    <source>
        <dbReference type="EMBL" id="NVL07634.1"/>
    </source>
</evidence>
<dbReference type="AlphaFoldDB" id="A0A974ACT5"/>
<keyword evidence="2" id="KW-1133">Transmembrane helix</keyword>
<keyword evidence="2" id="KW-0472">Membrane</keyword>
<feature type="region of interest" description="Disordered" evidence="1">
    <location>
        <begin position="414"/>
        <end position="459"/>
    </location>
</feature>
<proteinExistence type="predicted"/>
<sequence>MAKDPDNLAADFDTESTTGFLAEEDAFDRRMLWRLGSWGVAAVGAVTVAVMANQSALTLRRDQVAASDIARQAQQLQTLAKESHNETRRLASAIDTLNSDRDRLYSRVTTLEQGLDSVTGTIAKQPVAAVPAPPTPAASPATPPASANSAPAVAAPTVAAVATTPPAASDKPVATDKVVASIDSKAPAPAEKPVAAAEKPMAADKKPAAAASRPQVAAEKPSAPESLPPVSASAPAVASPMSAAAAAASTDEVKAAAPAATPAADKPLMASRDPAPSKATEAAKPPTSSDVNAAPIPPLMITRDPDSDVEDEAPKAQIQRTEFGVDLGTANSVNGLRALWRGLLKSKANAPLAALRPIIVIKENGNGLGMQLRLVAGPLNDAGTAARICAGLSLVQRTCETAIYDGQRLALNEPPAGAKPALPHRRAAPRRTVAPPQPVAEEKKPEPTTISSMFRRNSQ</sequence>
<keyword evidence="2" id="KW-0812">Transmembrane</keyword>
<feature type="compositionally biased region" description="Low complexity" evidence="1">
    <location>
        <begin position="185"/>
        <end position="200"/>
    </location>
</feature>
<feature type="region of interest" description="Disordered" evidence="1">
    <location>
        <begin position="183"/>
        <end position="312"/>
    </location>
</feature>
<evidence type="ECO:0008006" key="4">
    <source>
        <dbReference type="Google" id="ProtNLM"/>
    </source>
</evidence>
<accession>A0A974ACT5</accession>
<feature type="region of interest" description="Disordered" evidence="1">
    <location>
        <begin position="129"/>
        <end position="149"/>
    </location>
</feature>
<evidence type="ECO:0000256" key="2">
    <source>
        <dbReference type="SAM" id="Phobius"/>
    </source>
</evidence>
<feature type="transmembrane region" description="Helical" evidence="2">
    <location>
        <begin position="31"/>
        <end position="52"/>
    </location>
</feature>
<protein>
    <recommendedName>
        <fullName evidence="4">SPOR domain-containing protein</fullName>
    </recommendedName>
</protein>
<reference evidence="3" key="1">
    <citation type="submission" date="2020-06" db="EMBL/GenBank/DDBJ databases">
        <title>Whole Genome Sequence of Bradyrhizobium sp. Strain 66S1MB.</title>
        <authorList>
            <person name="Bromfield E."/>
            <person name="Cloutier S."/>
        </authorList>
    </citation>
    <scope>NUCLEOTIDE SEQUENCE</scope>
    <source>
        <strain evidence="3">66S1MB</strain>
    </source>
</reference>
<feature type="compositionally biased region" description="Pro residues" evidence="1">
    <location>
        <begin position="131"/>
        <end position="143"/>
    </location>
</feature>
<organism evidence="3">
    <name type="scientific">Bradyrhizobium quebecense</name>
    <dbReference type="NCBI Taxonomy" id="2748629"/>
    <lineage>
        <taxon>Bacteria</taxon>
        <taxon>Pseudomonadati</taxon>
        <taxon>Pseudomonadota</taxon>
        <taxon>Alphaproteobacteria</taxon>
        <taxon>Hyphomicrobiales</taxon>
        <taxon>Nitrobacteraceae</taxon>
        <taxon>Bradyrhizobium</taxon>
    </lineage>
</organism>
<gene>
    <name evidence="3" type="ORF">HU230_18185</name>
</gene>
<feature type="compositionally biased region" description="Low complexity" evidence="1">
    <location>
        <begin position="208"/>
        <end position="264"/>
    </location>
</feature>
<evidence type="ECO:0000256" key="1">
    <source>
        <dbReference type="SAM" id="MobiDB-lite"/>
    </source>
</evidence>
<dbReference type="RefSeq" id="WP_176531273.1">
    <property type="nucleotide sequence ID" value="NZ_CP088022.1"/>
</dbReference>
<comment type="caution">
    <text evidence="3">The sequence shown here is derived from an EMBL/GenBank/DDBJ whole genome shotgun (WGS) entry which is preliminary data.</text>
</comment>
<name>A0A974ACT5_9BRAD</name>